<dbReference type="Gene3D" id="3.40.605.10">
    <property type="entry name" value="Aldehyde Dehydrogenase, Chain A, domain 1"/>
    <property type="match status" value="1"/>
</dbReference>
<dbReference type="AlphaFoldDB" id="A0A6A6EM29"/>
<dbReference type="Proteomes" id="UP000800200">
    <property type="component" value="Unassembled WGS sequence"/>
</dbReference>
<dbReference type="PANTHER" id="PTHR43111">
    <property type="entry name" value="ALDEHYDE DEHYDROGENASE B-RELATED"/>
    <property type="match status" value="1"/>
</dbReference>
<protein>
    <recommendedName>
        <fullName evidence="4">ALDH-like protein</fullName>
    </recommendedName>
</protein>
<evidence type="ECO:0008006" key="4">
    <source>
        <dbReference type="Google" id="ProtNLM"/>
    </source>
</evidence>
<organism evidence="2 3">
    <name type="scientific">Zopfia rhizophila CBS 207.26</name>
    <dbReference type="NCBI Taxonomy" id="1314779"/>
    <lineage>
        <taxon>Eukaryota</taxon>
        <taxon>Fungi</taxon>
        <taxon>Dikarya</taxon>
        <taxon>Ascomycota</taxon>
        <taxon>Pezizomycotina</taxon>
        <taxon>Dothideomycetes</taxon>
        <taxon>Dothideomycetes incertae sedis</taxon>
        <taxon>Zopfiaceae</taxon>
        <taxon>Zopfia</taxon>
    </lineage>
</organism>
<dbReference type="SUPFAM" id="SSF53720">
    <property type="entry name" value="ALDH-like"/>
    <property type="match status" value="1"/>
</dbReference>
<gene>
    <name evidence="2" type="ORF">K469DRAFT_622015</name>
</gene>
<dbReference type="InterPro" id="IPR016162">
    <property type="entry name" value="Ald_DH_N"/>
</dbReference>
<dbReference type="InterPro" id="IPR016161">
    <property type="entry name" value="Ald_DH/histidinol_DH"/>
</dbReference>
<dbReference type="InterPro" id="IPR016163">
    <property type="entry name" value="Ald_DH_C"/>
</dbReference>
<evidence type="ECO:0000256" key="1">
    <source>
        <dbReference type="SAM" id="Phobius"/>
    </source>
</evidence>
<accession>A0A6A6EM29</accession>
<dbReference type="OrthoDB" id="5596991at2759"/>
<sequence>MDGRCCNTYFRQDQLKTLHDTLRKNSSAIQDAIKKDTGILDAECAIEFALAISEVKELYSSLDPVKDLEEEYRIANGKDASDRREPGGIVYIEPQKRHTSFFSIVAPLSAALAAGNCIKLDITLHTLPSLLRNLLQQALDSDIFAIASSEPSPEFLSKCILVLQEAQPGSPAYMQLISRSDARVIAVVDRTADLALAAESLVTARFSFGGTSPYAPDLILVNEFVKKDFLEHALQHLVRCLTSSAATNGVIAEKPGARFLSMITQKGERMEHILNSIQKKEEWNTKLITKGDGGVVLELQPQSPQATSLSVKISEPIFAITAVTSLDHAIDMATNDASEASLLATYHFASPKHAKYLAQFIKSDVSFINHVPLPILLGPAAPSSHPINLETRYSPSQFTRPVPQFITPPPRQAALGSILRDQTLKRLILELMEDATKEIRVSKRPESIATGFFQQGIFIGLGIYGIPLVTGIGVSVWYAVRAAMERWR</sequence>
<evidence type="ECO:0000313" key="2">
    <source>
        <dbReference type="EMBL" id="KAF2192022.1"/>
    </source>
</evidence>
<feature type="transmembrane region" description="Helical" evidence="1">
    <location>
        <begin position="457"/>
        <end position="480"/>
    </location>
</feature>
<keyword evidence="1" id="KW-0812">Transmembrane</keyword>
<dbReference type="GO" id="GO:0016620">
    <property type="term" value="F:oxidoreductase activity, acting on the aldehyde or oxo group of donors, NAD or NADP as acceptor"/>
    <property type="evidence" value="ECO:0007669"/>
    <property type="project" value="InterPro"/>
</dbReference>
<dbReference type="PANTHER" id="PTHR43111:SF1">
    <property type="entry name" value="ALDEHYDE DEHYDROGENASE B-RELATED"/>
    <property type="match status" value="1"/>
</dbReference>
<name>A0A6A6EM29_9PEZI</name>
<evidence type="ECO:0000313" key="3">
    <source>
        <dbReference type="Proteomes" id="UP000800200"/>
    </source>
</evidence>
<keyword evidence="1" id="KW-0472">Membrane</keyword>
<keyword evidence="3" id="KW-1185">Reference proteome</keyword>
<dbReference type="EMBL" id="ML994616">
    <property type="protein sequence ID" value="KAF2192022.1"/>
    <property type="molecule type" value="Genomic_DNA"/>
</dbReference>
<dbReference type="Gene3D" id="3.40.309.10">
    <property type="entry name" value="Aldehyde Dehydrogenase, Chain A, domain 2"/>
    <property type="match status" value="1"/>
</dbReference>
<reference evidence="2" key="1">
    <citation type="journal article" date="2020" name="Stud. Mycol.">
        <title>101 Dothideomycetes genomes: a test case for predicting lifestyles and emergence of pathogens.</title>
        <authorList>
            <person name="Haridas S."/>
            <person name="Albert R."/>
            <person name="Binder M."/>
            <person name="Bloem J."/>
            <person name="Labutti K."/>
            <person name="Salamov A."/>
            <person name="Andreopoulos B."/>
            <person name="Baker S."/>
            <person name="Barry K."/>
            <person name="Bills G."/>
            <person name="Bluhm B."/>
            <person name="Cannon C."/>
            <person name="Castanera R."/>
            <person name="Culley D."/>
            <person name="Daum C."/>
            <person name="Ezra D."/>
            <person name="Gonzalez J."/>
            <person name="Henrissat B."/>
            <person name="Kuo A."/>
            <person name="Liang C."/>
            <person name="Lipzen A."/>
            <person name="Lutzoni F."/>
            <person name="Magnuson J."/>
            <person name="Mondo S."/>
            <person name="Nolan M."/>
            <person name="Ohm R."/>
            <person name="Pangilinan J."/>
            <person name="Park H.-J."/>
            <person name="Ramirez L."/>
            <person name="Alfaro M."/>
            <person name="Sun H."/>
            <person name="Tritt A."/>
            <person name="Yoshinaga Y."/>
            <person name="Zwiers L.-H."/>
            <person name="Turgeon B."/>
            <person name="Goodwin S."/>
            <person name="Spatafora J."/>
            <person name="Crous P."/>
            <person name="Grigoriev I."/>
        </authorList>
    </citation>
    <scope>NUCLEOTIDE SEQUENCE</scope>
    <source>
        <strain evidence="2">CBS 207.26</strain>
    </source>
</reference>
<keyword evidence="1" id="KW-1133">Transmembrane helix</keyword>
<proteinExistence type="predicted"/>